<proteinExistence type="predicted"/>
<dbReference type="OrthoDB" id="439808at2759"/>
<dbReference type="GO" id="GO:0006376">
    <property type="term" value="P:mRNA splice site recognition"/>
    <property type="evidence" value="ECO:0007669"/>
    <property type="project" value="TreeGrafter"/>
</dbReference>
<evidence type="ECO:0000313" key="4">
    <source>
        <dbReference type="Proteomes" id="UP000283895"/>
    </source>
</evidence>
<keyword evidence="4" id="KW-1185">Reference proteome</keyword>
<evidence type="ECO:0008006" key="5">
    <source>
        <dbReference type="Google" id="ProtNLM"/>
    </source>
</evidence>
<gene>
    <name evidence="3" type="ORF">VMCG_07802</name>
</gene>
<keyword evidence="1" id="KW-0677">Repeat</keyword>
<dbReference type="PANTHER" id="PTHR47640:SF10">
    <property type="entry name" value="TRNA SELENOCYSTEINE 1-ASSOCIATED PROTEIN 1-RELATED"/>
    <property type="match status" value="1"/>
</dbReference>
<dbReference type="GO" id="GO:0005829">
    <property type="term" value="C:cytosol"/>
    <property type="evidence" value="ECO:0007669"/>
    <property type="project" value="TreeGrafter"/>
</dbReference>
<dbReference type="EMBL" id="LKEA01000032">
    <property type="protein sequence ID" value="ROV96501.1"/>
    <property type="molecule type" value="Genomic_DNA"/>
</dbReference>
<protein>
    <recommendedName>
        <fullName evidence="5">RRM domain-containing protein</fullName>
    </recommendedName>
</protein>
<dbReference type="Proteomes" id="UP000283895">
    <property type="component" value="Unassembled WGS sequence"/>
</dbReference>
<dbReference type="GO" id="GO:0003729">
    <property type="term" value="F:mRNA binding"/>
    <property type="evidence" value="ECO:0007669"/>
    <property type="project" value="InterPro"/>
</dbReference>
<accession>A0A423VZM7</accession>
<sequence>MPYLQKNFIHNSGGEVLQVIASKEQAMHSSGSRTDNRHFKLKWGEGRARPEYSIIFGDLSPEVNESAIVSLFQARLTSCKSEKIITDATTAQSRGYEGVSNEGNQQGALLEMQGVYCGVPVRA</sequence>
<evidence type="ECO:0000256" key="1">
    <source>
        <dbReference type="ARBA" id="ARBA00022737"/>
    </source>
</evidence>
<dbReference type="AlphaFoldDB" id="A0A423VZM7"/>
<dbReference type="InterPro" id="IPR050825">
    <property type="entry name" value="RBM42_RBP45_47-like"/>
</dbReference>
<reference evidence="3 4" key="1">
    <citation type="submission" date="2015-09" db="EMBL/GenBank/DDBJ databases">
        <title>Host preference determinants of Valsa canker pathogens revealed by comparative genomics.</title>
        <authorList>
            <person name="Yin Z."/>
            <person name="Huang L."/>
        </authorList>
    </citation>
    <scope>NUCLEOTIDE SEQUENCE [LARGE SCALE GENOMIC DNA]</scope>
    <source>
        <strain evidence="3 4">03-1</strain>
    </source>
</reference>
<evidence type="ECO:0000313" key="3">
    <source>
        <dbReference type="EMBL" id="ROV96501.1"/>
    </source>
</evidence>
<name>A0A423VZM7_9PEZI</name>
<comment type="caution">
    <text evidence="3">The sequence shown here is derived from an EMBL/GenBank/DDBJ whole genome shotgun (WGS) entry which is preliminary data.</text>
</comment>
<dbReference type="PANTHER" id="PTHR47640">
    <property type="entry name" value="TRNA SELENOCYSTEINE 1-ASSOCIATED PROTEIN 1-RELATED-RELATED"/>
    <property type="match status" value="1"/>
</dbReference>
<organism evidence="3 4">
    <name type="scientific">Cytospora schulzeri</name>
    <dbReference type="NCBI Taxonomy" id="448051"/>
    <lineage>
        <taxon>Eukaryota</taxon>
        <taxon>Fungi</taxon>
        <taxon>Dikarya</taxon>
        <taxon>Ascomycota</taxon>
        <taxon>Pezizomycotina</taxon>
        <taxon>Sordariomycetes</taxon>
        <taxon>Sordariomycetidae</taxon>
        <taxon>Diaporthales</taxon>
        <taxon>Cytosporaceae</taxon>
        <taxon>Cytospora</taxon>
    </lineage>
</organism>
<evidence type="ECO:0000256" key="2">
    <source>
        <dbReference type="ARBA" id="ARBA00022884"/>
    </source>
</evidence>
<dbReference type="STRING" id="356882.A0A423VZM7"/>
<keyword evidence="2" id="KW-0694">RNA-binding</keyword>